<evidence type="ECO:0000313" key="2">
    <source>
        <dbReference type="Proteomes" id="UP001196068"/>
    </source>
</evidence>
<reference evidence="1" key="1">
    <citation type="submission" date="2020-01" db="EMBL/GenBank/DDBJ databases">
        <authorList>
            <person name="Rat A."/>
        </authorList>
    </citation>
    <scope>NUCLEOTIDE SEQUENCE</scope>
    <source>
        <strain evidence="1">LMG 28251</strain>
    </source>
</reference>
<proteinExistence type="predicted"/>
<dbReference type="Pfam" id="PF06945">
    <property type="entry name" value="DUF1289"/>
    <property type="match status" value="1"/>
</dbReference>
<keyword evidence="2" id="KW-1185">Reference proteome</keyword>
<reference evidence="1" key="2">
    <citation type="journal article" date="2021" name="Syst. Appl. Microbiol.">
        <title>Roseomonas hellenica sp. nov., isolated from roots of wild-growing Alkanna tinctoria.</title>
        <authorList>
            <person name="Rat A."/>
            <person name="Naranjo H.D."/>
            <person name="Lebbe L."/>
            <person name="Cnockaert M."/>
            <person name="Krigas N."/>
            <person name="Grigoriadou K."/>
            <person name="Maloupa E."/>
            <person name="Willems A."/>
        </authorList>
    </citation>
    <scope>NUCLEOTIDE SEQUENCE</scope>
    <source>
        <strain evidence="1">LMG 28251</strain>
    </source>
</reference>
<comment type="caution">
    <text evidence="1">The sequence shown here is derived from an EMBL/GenBank/DDBJ whole genome shotgun (WGS) entry which is preliminary data.</text>
</comment>
<organism evidence="1 2">
    <name type="scientific">Plastoroseomonas arctica</name>
    <dbReference type="NCBI Taxonomy" id="1509237"/>
    <lineage>
        <taxon>Bacteria</taxon>
        <taxon>Pseudomonadati</taxon>
        <taxon>Pseudomonadota</taxon>
        <taxon>Alphaproteobacteria</taxon>
        <taxon>Acetobacterales</taxon>
        <taxon>Acetobacteraceae</taxon>
        <taxon>Plastoroseomonas</taxon>
    </lineage>
</organism>
<dbReference type="InterPro" id="IPR010710">
    <property type="entry name" value="DUF1289"/>
</dbReference>
<gene>
    <name evidence="1" type="ORF">GXW79_00120</name>
</gene>
<dbReference type="Proteomes" id="UP001196068">
    <property type="component" value="Unassembled WGS sequence"/>
</dbReference>
<dbReference type="EMBL" id="JAAEDH010000001">
    <property type="protein sequence ID" value="MBR0653473.1"/>
    <property type="molecule type" value="Genomic_DNA"/>
</dbReference>
<dbReference type="AlphaFoldDB" id="A0AAF1KMG3"/>
<name>A0AAF1KMG3_9PROT</name>
<dbReference type="RefSeq" id="WP_211872181.1">
    <property type="nucleotide sequence ID" value="NZ_JAAEDH010000001.1"/>
</dbReference>
<sequence>MASPCIDVCKFDDETGWCLGCGMRRKDKKLWKKDRDTRPDIRAALPARLSALAASGNRVGTDAKGRKHD</sequence>
<evidence type="ECO:0000313" key="1">
    <source>
        <dbReference type="EMBL" id="MBR0653473.1"/>
    </source>
</evidence>
<accession>A0AAF1KMG3</accession>
<protein>
    <submittedName>
        <fullName evidence="1">DUF1289 domain-containing protein</fullName>
    </submittedName>
</protein>